<evidence type="ECO:0000313" key="2">
    <source>
        <dbReference type="EMBL" id="SEG96032.1"/>
    </source>
</evidence>
<dbReference type="Proteomes" id="UP000236754">
    <property type="component" value="Unassembled WGS sequence"/>
</dbReference>
<reference evidence="2 3" key="1">
    <citation type="submission" date="2016-10" db="EMBL/GenBank/DDBJ databases">
        <authorList>
            <person name="de Groot N.N."/>
        </authorList>
    </citation>
    <scope>NUCLEOTIDE SEQUENCE [LARGE SCALE GENOMIC DNA]</scope>
    <source>
        <strain evidence="2 3">CGMCC 4.2023</strain>
    </source>
</reference>
<dbReference type="AlphaFoldDB" id="A0A1H6EE36"/>
<keyword evidence="1" id="KW-1133">Transmembrane helix</keyword>
<accession>A0A1H6EE36</accession>
<evidence type="ECO:0000313" key="3">
    <source>
        <dbReference type="Proteomes" id="UP000236754"/>
    </source>
</evidence>
<evidence type="ECO:0000256" key="1">
    <source>
        <dbReference type="SAM" id="Phobius"/>
    </source>
</evidence>
<dbReference type="OrthoDB" id="4330234at2"/>
<gene>
    <name evidence="2" type="ORF">SAMN05216223_1375</name>
</gene>
<proteinExistence type="predicted"/>
<name>A0A1H6EE36_9ACTN</name>
<keyword evidence="1" id="KW-0812">Transmembrane</keyword>
<feature type="transmembrane region" description="Helical" evidence="1">
    <location>
        <begin position="69"/>
        <end position="87"/>
    </location>
</feature>
<organism evidence="2 3">
    <name type="scientific">Actinacidiphila yanglinensis</name>
    <dbReference type="NCBI Taxonomy" id="310779"/>
    <lineage>
        <taxon>Bacteria</taxon>
        <taxon>Bacillati</taxon>
        <taxon>Actinomycetota</taxon>
        <taxon>Actinomycetes</taxon>
        <taxon>Kitasatosporales</taxon>
        <taxon>Streptomycetaceae</taxon>
        <taxon>Actinacidiphila</taxon>
    </lineage>
</organism>
<protein>
    <recommendedName>
        <fullName evidence="4">PH domain-containing protein</fullName>
    </recommendedName>
</protein>
<evidence type="ECO:0008006" key="4">
    <source>
        <dbReference type="Google" id="ProtNLM"/>
    </source>
</evidence>
<dbReference type="RefSeq" id="WP_103891186.1">
    <property type="nucleotide sequence ID" value="NZ_FNVU01000037.1"/>
</dbReference>
<keyword evidence="1" id="KW-0472">Membrane</keyword>
<dbReference type="EMBL" id="FNVU01000037">
    <property type="protein sequence ID" value="SEG96032.1"/>
    <property type="molecule type" value="Genomic_DNA"/>
</dbReference>
<keyword evidence="3" id="KW-1185">Reference proteome</keyword>
<feature type="transmembrane region" description="Helical" evidence="1">
    <location>
        <begin position="40"/>
        <end position="63"/>
    </location>
</feature>
<sequence length="180" mass="19559">MSLPFRSAATVDDEYASGRPLPHDVQDRWMRPYRPGPWRVGVAALALMLSAYLLFAALIMAAAKSVQGAGVLVVCAVVVIAATLRLLRMGVWLSGKGLRQVGYFGTVTVSWQQVTSVRTAQQPVRVLGLPRSVQGQALLISRRGSTLRPLMTDHNADFLGRAEAFDIAADAIEGWSLELR</sequence>